<reference evidence="1" key="1">
    <citation type="submission" date="2009-10" db="EMBL/GenBank/DDBJ databases">
        <title>Complete sequence of Fibrobacter succinogenes subsp. succinogenes S85.</title>
        <authorList>
            <consortium name="US DOE Joint Genome Institute"/>
            <person name="Lucas S."/>
            <person name="Copeland A."/>
            <person name="Lapidus A."/>
            <person name="Glavina del Rio T."/>
            <person name="Tice H."/>
            <person name="Bruce D."/>
            <person name="Goodwin L."/>
            <person name="Pitluck S."/>
            <person name="Chertkov O."/>
            <person name="Detter J.C."/>
            <person name="Han C."/>
            <person name="Tapia R."/>
            <person name="Larimer F."/>
            <person name="Land M."/>
            <person name="Hauser L."/>
            <person name="Kyrpides N."/>
            <person name="Mikhailova N."/>
            <person name="Weimer P.J."/>
            <person name="Stevenson D.M."/>
            <person name="Boyum J."/>
            <person name="Brumm P.I."/>
            <person name="Mead D."/>
        </authorList>
    </citation>
    <scope>NUCLEOTIDE SEQUENCE [LARGE SCALE GENOMIC DNA]</scope>
    <source>
        <strain evidence="1">S85</strain>
    </source>
</reference>
<dbReference type="EMBL" id="CP001792">
    <property type="protein sequence ID" value="ACX74445.1"/>
    <property type="molecule type" value="Genomic_DNA"/>
</dbReference>
<sequence length="48" mass="5395">MNGMLKNAKRNCDIMHVAPFATISISNVVFKDAEPFGSALFLNNKYEF</sequence>
<accession>A0ABM5LGN3</accession>
<name>A0ABM5LGN3_FIBSS</name>
<protein>
    <recommendedName>
        <fullName evidence="3">Lipoprotein</fullName>
    </recommendedName>
</protein>
<evidence type="ECO:0008006" key="3">
    <source>
        <dbReference type="Google" id="ProtNLM"/>
    </source>
</evidence>
<keyword evidence="2" id="KW-1185">Reference proteome</keyword>
<proteinExistence type="predicted"/>
<evidence type="ECO:0000313" key="2">
    <source>
        <dbReference type="Proteomes" id="UP000001497"/>
    </source>
</evidence>
<organism evidence="1 2">
    <name type="scientific">Fibrobacter succinogenes (strain ATCC 19169 / S85)</name>
    <dbReference type="NCBI Taxonomy" id="59374"/>
    <lineage>
        <taxon>Bacteria</taxon>
        <taxon>Pseudomonadati</taxon>
        <taxon>Fibrobacterota</taxon>
        <taxon>Fibrobacteria</taxon>
        <taxon>Fibrobacterales</taxon>
        <taxon>Fibrobacteraceae</taxon>
        <taxon>Fibrobacter</taxon>
    </lineage>
</organism>
<gene>
    <name evidence="1" type="ordered locus">Fisuc_0836</name>
</gene>
<evidence type="ECO:0000313" key="1">
    <source>
        <dbReference type="EMBL" id="ACX74445.1"/>
    </source>
</evidence>
<dbReference type="Proteomes" id="UP000001497">
    <property type="component" value="Chromosome"/>
</dbReference>